<feature type="compositionally biased region" description="Low complexity" evidence="1">
    <location>
        <begin position="87"/>
        <end position="104"/>
    </location>
</feature>
<dbReference type="SUPFAM" id="SSF103088">
    <property type="entry name" value="OmpA-like"/>
    <property type="match status" value="1"/>
</dbReference>
<evidence type="ECO:0000256" key="1">
    <source>
        <dbReference type="SAM" id="MobiDB-lite"/>
    </source>
</evidence>
<evidence type="ECO:0000313" key="2">
    <source>
        <dbReference type="EMBL" id="CAB5000698.1"/>
    </source>
</evidence>
<accession>A0A6J7P6W6</accession>
<proteinExistence type="predicted"/>
<feature type="compositionally biased region" description="Low complexity" evidence="1">
    <location>
        <begin position="62"/>
        <end position="71"/>
    </location>
</feature>
<dbReference type="InterPro" id="IPR036737">
    <property type="entry name" value="OmpA-like_sf"/>
</dbReference>
<dbReference type="EMBL" id="CAFBOM010000298">
    <property type="protein sequence ID" value="CAB5000698.1"/>
    <property type="molecule type" value="Genomic_DNA"/>
</dbReference>
<gene>
    <name evidence="2" type="ORF">UFOPK3957_01560</name>
</gene>
<feature type="region of interest" description="Disordered" evidence="1">
    <location>
        <begin position="41"/>
        <end position="132"/>
    </location>
</feature>
<feature type="region of interest" description="Disordered" evidence="1">
    <location>
        <begin position="243"/>
        <end position="265"/>
    </location>
</feature>
<sequence>MNSRVMNARVRLCAALITGSTVVAGSMVLADSAWALVGVSDGSSVSVSPRTDGGRGPETPAPDETPAAPVAPTDPAPAAPAAPAPTPTASTPTKSPVVVEVMPPKVKDAAEAPKPVPVAPKKDSKTDPSTSKVFIGKQEASCTQTTSNGQLLTSCGVNPEPPPVKKLYCNSLTKRDAPPALAQRLAPMPGPLVPGLYVHVIDGLVSLKNRGGTQIFSAGQFGFTPSFIQPPIVVPPNPGITFNPPPAFNPGTSGGAGSGSGGSKPVDCEVRSGRLPFAASEPKLPAGLSVAQGGVAFINAGGLLANSPVSIALVADPMETLADVTADADGNLAVWVRLPASTPVGDGILQVNGYTAEGYTVTVNSGMAVRAAVPQAVKEPVYFWYQSDRLTSKAKAALVAALSEVPATVPSTCTIAPVVRAEGATAALIELAENRAQAVAAYLKGRGVSCTVDNEPDTTTSASSKSRRSTVTIRFAN</sequence>
<protein>
    <submittedName>
        <fullName evidence="2">Unannotated protein</fullName>
    </submittedName>
</protein>
<feature type="compositionally biased region" description="Pro residues" evidence="1">
    <location>
        <begin position="72"/>
        <end position="86"/>
    </location>
</feature>
<organism evidence="2">
    <name type="scientific">freshwater metagenome</name>
    <dbReference type="NCBI Taxonomy" id="449393"/>
    <lineage>
        <taxon>unclassified sequences</taxon>
        <taxon>metagenomes</taxon>
        <taxon>ecological metagenomes</taxon>
    </lineage>
</organism>
<feature type="compositionally biased region" description="Gly residues" evidence="1">
    <location>
        <begin position="252"/>
        <end position="262"/>
    </location>
</feature>
<reference evidence="2" key="1">
    <citation type="submission" date="2020-05" db="EMBL/GenBank/DDBJ databases">
        <authorList>
            <person name="Chiriac C."/>
            <person name="Salcher M."/>
            <person name="Ghai R."/>
            <person name="Kavagutti S V."/>
        </authorList>
    </citation>
    <scope>NUCLEOTIDE SEQUENCE</scope>
</reference>
<name>A0A6J7P6W6_9ZZZZ</name>
<dbReference type="AlphaFoldDB" id="A0A6J7P6W6"/>